<keyword evidence="6" id="KW-0732">Signal</keyword>
<keyword evidence="2" id="KW-0645">Protease</keyword>
<keyword evidence="10" id="KW-1185">Reference proteome</keyword>
<evidence type="ECO:0000256" key="2">
    <source>
        <dbReference type="ARBA" id="ARBA00022670"/>
    </source>
</evidence>
<feature type="domain" description="Peptidase M16 C-terminal" evidence="8">
    <location>
        <begin position="704"/>
        <end position="881"/>
    </location>
</feature>
<evidence type="ECO:0000256" key="4">
    <source>
        <dbReference type="ARBA" id="ARBA00022833"/>
    </source>
</evidence>
<evidence type="ECO:0000256" key="3">
    <source>
        <dbReference type="ARBA" id="ARBA00022801"/>
    </source>
</evidence>
<name>A0ABZ2YX17_9BACT</name>
<dbReference type="PANTHER" id="PTHR43690">
    <property type="entry name" value="NARDILYSIN"/>
    <property type="match status" value="1"/>
</dbReference>
<dbReference type="Proteomes" id="UP001449657">
    <property type="component" value="Chromosome"/>
</dbReference>
<dbReference type="EMBL" id="CP150096">
    <property type="protein sequence ID" value="WZN44466.1"/>
    <property type="molecule type" value="Genomic_DNA"/>
</dbReference>
<keyword evidence="4" id="KW-0862">Zinc</keyword>
<gene>
    <name evidence="9" type="ORF">WJU22_16345</name>
</gene>
<evidence type="ECO:0000256" key="6">
    <source>
        <dbReference type="SAM" id="SignalP"/>
    </source>
</evidence>
<accession>A0ABZ2YX17</accession>
<evidence type="ECO:0000256" key="5">
    <source>
        <dbReference type="ARBA" id="ARBA00023049"/>
    </source>
</evidence>
<dbReference type="RefSeq" id="WP_341839247.1">
    <property type="nucleotide sequence ID" value="NZ_CP149792.1"/>
</dbReference>
<dbReference type="Gene3D" id="3.30.830.10">
    <property type="entry name" value="Metalloenzyme, LuxS/M16 peptidase-like"/>
    <property type="match status" value="4"/>
</dbReference>
<organism evidence="9 10">
    <name type="scientific">Chitinophaga caseinilytica</name>
    <dbReference type="NCBI Taxonomy" id="2267521"/>
    <lineage>
        <taxon>Bacteria</taxon>
        <taxon>Pseudomonadati</taxon>
        <taxon>Bacteroidota</taxon>
        <taxon>Chitinophagia</taxon>
        <taxon>Chitinophagales</taxon>
        <taxon>Chitinophagaceae</taxon>
        <taxon>Chitinophaga</taxon>
    </lineage>
</organism>
<dbReference type="InterPro" id="IPR011765">
    <property type="entry name" value="Pept_M16_N"/>
</dbReference>
<dbReference type="Pfam" id="PF05193">
    <property type="entry name" value="Peptidase_M16_C"/>
    <property type="match status" value="2"/>
</dbReference>
<dbReference type="InterPro" id="IPR007863">
    <property type="entry name" value="Peptidase_M16_C"/>
</dbReference>
<feature type="chain" id="PRO_5046096121" evidence="6">
    <location>
        <begin position="26"/>
        <end position="951"/>
    </location>
</feature>
<evidence type="ECO:0000313" key="10">
    <source>
        <dbReference type="Proteomes" id="UP001449657"/>
    </source>
</evidence>
<feature type="domain" description="Peptidase M16 N-terminal" evidence="7">
    <location>
        <begin position="64"/>
        <end position="196"/>
    </location>
</feature>
<dbReference type="SUPFAM" id="SSF63411">
    <property type="entry name" value="LuxS/MPP-like metallohydrolase"/>
    <property type="match status" value="4"/>
</dbReference>
<evidence type="ECO:0000313" key="9">
    <source>
        <dbReference type="EMBL" id="WZN44466.1"/>
    </source>
</evidence>
<comment type="similarity">
    <text evidence="1">Belongs to the peptidase M16 family.</text>
</comment>
<dbReference type="Pfam" id="PF00675">
    <property type="entry name" value="Peptidase_M16"/>
    <property type="match status" value="1"/>
</dbReference>
<dbReference type="InterPro" id="IPR050626">
    <property type="entry name" value="Peptidase_M16"/>
</dbReference>
<feature type="signal peptide" evidence="6">
    <location>
        <begin position="1"/>
        <end position="25"/>
    </location>
</feature>
<dbReference type="PANTHER" id="PTHR43690:SF34">
    <property type="entry name" value="ZINC PROTEASE PQQL-LIKE"/>
    <property type="match status" value="1"/>
</dbReference>
<feature type="domain" description="Peptidase M16 C-terminal" evidence="8">
    <location>
        <begin position="222"/>
        <end position="407"/>
    </location>
</feature>
<reference evidence="9 10" key="1">
    <citation type="submission" date="2024-03" db="EMBL/GenBank/DDBJ databases">
        <title>Chitinophaga caseinilytica sp. nov., a casein hydrolysing bacterium isolated from forest soil.</title>
        <authorList>
            <person name="Lee D.S."/>
            <person name="Han D.M."/>
            <person name="Baek J.H."/>
            <person name="Choi D.G."/>
            <person name="Jeon J.H."/>
            <person name="Jeon C.O."/>
        </authorList>
    </citation>
    <scope>NUCLEOTIDE SEQUENCE [LARGE SCALE GENOMIC DNA]</scope>
    <source>
        <strain evidence="9 10">KACC 19118</strain>
    </source>
</reference>
<evidence type="ECO:0000259" key="8">
    <source>
        <dbReference type="Pfam" id="PF05193"/>
    </source>
</evidence>
<protein>
    <submittedName>
        <fullName evidence="9">Insulinase family protein</fullName>
    </submittedName>
</protein>
<dbReference type="InterPro" id="IPR011249">
    <property type="entry name" value="Metalloenz_LuxS/M16"/>
</dbReference>
<keyword evidence="3" id="KW-0378">Hydrolase</keyword>
<proteinExistence type="inferred from homology"/>
<keyword evidence="5" id="KW-0482">Metalloprotease</keyword>
<evidence type="ECO:0000256" key="1">
    <source>
        <dbReference type="ARBA" id="ARBA00007261"/>
    </source>
</evidence>
<evidence type="ECO:0000259" key="7">
    <source>
        <dbReference type="Pfam" id="PF00675"/>
    </source>
</evidence>
<sequence>MKRKFLVVTLAAASVFCLIERPVYAQKVAAGASTAATGAGQKIPADPELKIGKLSNGLTYYIRKNAEPRNRAVLYMALKAGSLMESDAQQGLAHFTEHMAFNGTKDFPKNDLINYLQKAGVKFGADLNAYTSFDQTVYQLPIPTDSAELFKNGFKILANWAGHISMLAPDIDGERGVIIEEDRQRGKNAQSRIQKELLPVLLHGSRYAERIPIGKLDILQNFKHEEIRNFYREWYRPNLQAVIAVGDFDVAQVENLIKENFGKLTNPAKPKPHTTYDLPDGKQPVVKIVTDPEFPYNVAIAFIRQRHKASNNTEDIRRNMVINMANAMLGARINELKQKGTADFVDGQANYGPYQQGLVPGIEATTVLAVTKSGAELTKGLAGVMAEYQRMVQFGFTQSELDVVKKQTEAANEKANREKDKIASNTFVQAYLRNYMYGAPVVSPDFRYEITKKFLGEISLAEINAAAKKMIGSDNNLTIIVQAPEKEKATLPTADQLLAAIRDAGKGLKPYEDNKVNKPLLENKPIAGKVTKTEKIESIGVTKLTLSNGVVIYLKPTDFKNDQIIFSSFGQGGVSQADDKDYLAVNYAGNIPSDGIGEFDNPSLRRLLAGTTASGSSYIDELYQGYGGSASPKDLETALQLVYAHATNPRKDPVVFKKNMEEYSIYLQNSDDSPENVFNDTVTAVLSSNSVREKKPTMAELGTINLDRSFEFYKNRFADASGQTFVFVGNFDIAAITPLLETYLGGLPANNRAEKFVDRGVRPRTGKIERIVKKGIEDKAMVKLFFYNDFDYAPENNIQLSALSDILEFKVLERLREKEGGVYSPNVGVGYEKYPYGNYNLSVSFSCAPANVDKLVNAVLDEIAKLKQNGATADDITKFKAEYHRALEVNMRENNFWLGYLTGKFKNGEDPTSILTTNERLEKVTEASVKASVDKYLNNANYFKAALVPEK</sequence>